<evidence type="ECO:0000256" key="2">
    <source>
        <dbReference type="ARBA" id="ARBA00022448"/>
    </source>
</evidence>
<evidence type="ECO:0000256" key="4">
    <source>
        <dbReference type="ARBA" id="ARBA00022692"/>
    </source>
</evidence>
<evidence type="ECO:0000259" key="11">
    <source>
        <dbReference type="Pfam" id="PF00593"/>
    </source>
</evidence>
<evidence type="ECO:0000256" key="3">
    <source>
        <dbReference type="ARBA" id="ARBA00022452"/>
    </source>
</evidence>
<evidence type="ECO:0000256" key="9">
    <source>
        <dbReference type="RuleBase" id="RU003357"/>
    </source>
</evidence>
<feature type="domain" description="TonB-dependent receptor-like beta-barrel" evidence="11">
    <location>
        <begin position="437"/>
        <end position="908"/>
    </location>
</feature>
<dbReference type="Gene3D" id="2.170.130.10">
    <property type="entry name" value="TonB-dependent receptor, plug domain"/>
    <property type="match status" value="1"/>
</dbReference>
<dbReference type="Gene3D" id="2.40.170.20">
    <property type="entry name" value="TonB-dependent receptor, beta-barrel domain"/>
    <property type="match status" value="1"/>
</dbReference>
<evidence type="ECO:0000256" key="7">
    <source>
        <dbReference type="ARBA" id="ARBA00023237"/>
    </source>
</evidence>
<keyword evidence="14" id="KW-1185">Reference proteome</keyword>
<dbReference type="InterPro" id="IPR012910">
    <property type="entry name" value="Plug_dom"/>
</dbReference>
<dbReference type="InterPro" id="IPR000531">
    <property type="entry name" value="Beta-barrel_TonB"/>
</dbReference>
<comment type="subcellular location">
    <subcellularLocation>
        <location evidence="1 8">Cell outer membrane</location>
        <topology evidence="1 8">Multi-pass membrane protein</topology>
    </subcellularLocation>
</comment>
<protein>
    <submittedName>
        <fullName evidence="13">SusC/RagA family TonB-linked outer membrane protein</fullName>
    </submittedName>
</protein>
<feature type="domain" description="TonB-dependent receptor plug" evidence="12">
    <location>
        <begin position="140"/>
        <end position="264"/>
    </location>
</feature>
<dbReference type="RefSeq" id="WP_147767141.1">
    <property type="nucleotide sequence ID" value="NZ_VRKQ01000008.1"/>
</dbReference>
<dbReference type="SUPFAM" id="SSF56935">
    <property type="entry name" value="Porins"/>
    <property type="match status" value="1"/>
</dbReference>
<sequence>MKNNYKTKGRSLLFYIFCFSFSSLFTNALTTTHDWHRTGWEYICDQQPEVHGTITDLSGMPLAGVHVVVQATKQGVVSNINGSYTTKANPNDTLIFSALGFITQTIAINNASEINVRLQEDVTQLDAVTLNAGYYTVKDKERTGSIAKISAKTIEKQPVNNPLSAMQGHLTGVNIVQQTGVPGGGYSIEIRGKNFINGSTNPLYIIDGVPYGGQSLGAVEVSGQINGGNINPLNAMDPTSIESIEVLKDADATAIYGSRAANGVVLVTTKKGKAGKTQVKVNLSSTLGRVSHFLDLMNTEQYLETRREGVTNDGFGAFLDMPAFDFIWPDIKTWDSNRNINWQKELIGGTAYRNHGQLSISGGNEQTQFLISGGHQKETTVFPGDSKYKKTAIHSSLNHQSLDKRFKINLSTNYTVEHNKLPRTDFTSMAYRLEPNAPELYDEAGNLNWENNTWDNPLSSLKEDYQANINTLMANAGVSYKFLPNLQFKTNLGYNNYGLESYRTLPSSARNPSFGFTPENYSSITTNSSKRTSWIVEPQLHWESKFGDATLNILVGTTFQQQSTTQLVQKATGFPNNSLIQNLSAATTHEVRQDSDSEYNYHALFGRIHVNWKDKYFLNVTGRRDGSSRFGSGKQFGNFGAVGVAWVFSEEDFLNDSNILSFGKLRGSYGTTGSDNIGDYRFLDTYSVTGSDYNGTTILEPTGIFNPLFGWESNKKLEVALELGFLKDRIRLNTAWYKNQSSNQLIGMPLAATTGFSELTTNLKATVENRGFEIELNTVNIQGNHFTWRTAFNITVPKNELMAFPGLETSTFANRFIIGEPLTVLRLYHALGVNPETGIYEFEDYNGDGNISSVEDRQWLEDFAPEFYGGFGNTFSYKNISLDVFFQFKKQKAYNYFSFQAIPGYRRNAPVELLDRWQEEGDNHPIQKASAGLSGGLDTGQLQASSSAAVADASFIRLRNVSLNYHVPKHLSHGMDINLYLQGQNLLTITGYNGPDPEQPSYLILPPLRQITLGLQLVF</sequence>
<keyword evidence="7 8" id="KW-0998">Cell outer membrane</keyword>
<dbReference type="OrthoDB" id="9768177at2"/>
<evidence type="ECO:0000256" key="1">
    <source>
        <dbReference type="ARBA" id="ARBA00004571"/>
    </source>
</evidence>
<dbReference type="Pfam" id="PF13715">
    <property type="entry name" value="CarbopepD_reg_2"/>
    <property type="match status" value="1"/>
</dbReference>
<evidence type="ECO:0000256" key="8">
    <source>
        <dbReference type="PROSITE-ProRule" id="PRU01360"/>
    </source>
</evidence>
<dbReference type="Pfam" id="PF07715">
    <property type="entry name" value="Plug"/>
    <property type="match status" value="1"/>
</dbReference>
<dbReference type="GO" id="GO:0009279">
    <property type="term" value="C:cell outer membrane"/>
    <property type="evidence" value="ECO:0007669"/>
    <property type="project" value="UniProtKB-SubCell"/>
</dbReference>
<dbReference type="Pfam" id="PF00593">
    <property type="entry name" value="TonB_dep_Rec_b-barrel"/>
    <property type="match status" value="1"/>
</dbReference>
<name>A0A5C7GNM4_9FLAO</name>
<reference evidence="13 14" key="1">
    <citation type="submission" date="2019-08" db="EMBL/GenBank/DDBJ databases">
        <title>Seonamhaeicola sediminis sp. nov., isolated from marine sediment.</title>
        <authorList>
            <person name="Cao W.R."/>
        </authorList>
    </citation>
    <scope>NUCLEOTIDE SEQUENCE [LARGE SCALE GENOMIC DNA]</scope>
    <source>
        <strain evidence="13 14">1505</strain>
    </source>
</reference>
<proteinExistence type="inferred from homology"/>
<dbReference type="EMBL" id="VRKQ01000008">
    <property type="protein sequence ID" value="TXG39571.1"/>
    <property type="molecule type" value="Genomic_DNA"/>
</dbReference>
<comment type="caution">
    <text evidence="13">The sequence shown here is derived from an EMBL/GenBank/DDBJ whole genome shotgun (WGS) entry which is preliminary data.</text>
</comment>
<dbReference type="Proteomes" id="UP000321080">
    <property type="component" value="Unassembled WGS sequence"/>
</dbReference>
<organism evidence="13 14">
    <name type="scientific">Seonamhaeicola maritimus</name>
    <dbReference type="NCBI Taxonomy" id="2591822"/>
    <lineage>
        <taxon>Bacteria</taxon>
        <taxon>Pseudomonadati</taxon>
        <taxon>Bacteroidota</taxon>
        <taxon>Flavobacteriia</taxon>
        <taxon>Flavobacteriales</taxon>
        <taxon>Flavobacteriaceae</taxon>
    </lineage>
</organism>
<dbReference type="InterPro" id="IPR023997">
    <property type="entry name" value="TonB-dep_OMP_SusC/RagA_CS"/>
</dbReference>
<gene>
    <name evidence="13" type="ORF">FUA22_06810</name>
</gene>
<comment type="similarity">
    <text evidence="8 9">Belongs to the TonB-dependent receptor family.</text>
</comment>
<evidence type="ECO:0000259" key="12">
    <source>
        <dbReference type="Pfam" id="PF07715"/>
    </source>
</evidence>
<keyword evidence="5 9" id="KW-0798">TonB box</keyword>
<dbReference type="NCBIfam" id="TIGR04056">
    <property type="entry name" value="OMP_RagA_SusC"/>
    <property type="match status" value="1"/>
</dbReference>
<evidence type="ECO:0000256" key="10">
    <source>
        <dbReference type="SAM" id="Phobius"/>
    </source>
</evidence>
<accession>A0A5C7GNM4</accession>
<keyword evidence="10" id="KW-1133">Transmembrane helix</keyword>
<dbReference type="InterPro" id="IPR023996">
    <property type="entry name" value="TonB-dep_OMP_SusC/RagA"/>
</dbReference>
<dbReference type="InterPro" id="IPR008969">
    <property type="entry name" value="CarboxyPept-like_regulatory"/>
</dbReference>
<dbReference type="Gene3D" id="2.60.40.1120">
    <property type="entry name" value="Carboxypeptidase-like, regulatory domain"/>
    <property type="match status" value="1"/>
</dbReference>
<keyword evidence="4 8" id="KW-0812">Transmembrane</keyword>
<feature type="transmembrane region" description="Helical" evidence="10">
    <location>
        <begin position="12"/>
        <end position="29"/>
    </location>
</feature>
<keyword evidence="6 8" id="KW-0472">Membrane</keyword>
<evidence type="ECO:0000313" key="14">
    <source>
        <dbReference type="Proteomes" id="UP000321080"/>
    </source>
</evidence>
<dbReference type="InterPro" id="IPR037066">
    <property type="entry name" value="Plug_dom_sf"/>
</dbReference>
<dbReference type="InterPro" id="IPR039426">
    <property type="entry name" value="TonB-dep_rcpt-like"/>
</dbReference>
<dbReference type="NCBIfam" id="TIGR04057">
    <property type="entry name" value="SusC_RagA_signa"/>
    <property type="match status" value="1"/>
</dbReference>
<dbReference type="PROSITE" id="PS52016">
    <property type="entry name" value="TONB_DEPENDENT_REC_3"/>
    <property type="match status" value="1"/>
</dbReference>
<dbReference type="AlphaFoldDB" id="A0A5C7GNM4"/>
<evidence type="ECO:0000256" key="5">
    <source>
        <dbReference type="ARBA" id="ARBA00023077"/>
    </source>
</evidence>
<keyword evidence="3 8" id="KW-1134">Transmembrane beta strand</keyword>
<keyword evidence="2 8" id="KW-0813">Transport</keyword>
<evidence type="ECO:0000256" key="6">
    <source>
        <dbReference type="ARBA" id="ARBA00023136"/>
    </source>
</evidence>
<evidence type="ECO:0000313" key="13">
    <source>
        <dbReference type="EMBL" id="TXG39571.1"/>
    </source>
</evidence>
<dbReference type="SUPFAM" id="SSF49464">
    <property type="entry name" value="Carboxypeptidase regulatory domain-like"/>
    <property type="match status" value="1"/>
</dbReference>
<dbReference type="InterPro" id="IPR036942">
    <property type="entry name" value="Beta-barrel_TonB_sf"/>
</dbReference>